<name>A0A343DS98_9BIVA</name>
<feature type="transmembrane region" description="Helical" evidence="12">
    <location>
        <begin position="199"/>
        <end position="220"/>
    </location>
</feature>
<dbReference type="GeneID" id="35199318"/>
<dbReference type="GO" id="GO:0046933">
    <property type="term" value="F:proton-transporting ATP synthase activity, rotational mechanism"/>
    <property type="evidence" value="ECO:0007669"/>
    <property type="project" value="TreeGrafter"/>
</dbReference>
<reference evidence="13" key="1">
    <citation type="submission" date="2016-11" db="EMBL/GenBank/DDBJ databases">
        <title>Primary genomic insights into the adaptation strategy of deep-sea mussel by comparative genomics.</title>
        <authorList>
            <person name="Minxiao W."/>
            <person name="Ping Z."/>
            <person name="Yan S."/>
            <person name="Chaolun L."/>
            <person name="Sun S."/>
        </authorList>
    </citation>
    <scope>NUCLEOTIDE SEQUENCE</scope>
    <source>
        <tissue evidence="13">Adductor</tissue>
    </source>
</reference>
<feature type="transmembrane region" description="Helical" evidence="12">
    <location>
        <begin position="111"/>
        <end position="130"/>
    </location>
</feature>
<dbReference type="Gene3D" id="1.20.120.220">
    <property type="entry name" value="ATP synthase, F0 complex, subunit A"/>
    <property type="match status" value="1"/>
</dbReference>
<dbReference type="NCBIfam" id="TIGR01131">
    <property type="entry name" value="ATP_synt_6_or_A"/>
    <property type="match status" value="1"/>
</dbReference>
<feature type="transmembrane region" description="Helical" evidence="12">
    <location>
        <begin position="23"/>
        <end position="45"/>
    </location>
</feature>
<keyword evidence="10" id="KW-0066">ATP synthesis</keyword>
<evidence type="ECO:0000256" key="2">
    <source>
        <dbReference type="ARBA" id="ARBA00006810"/>
    </source>
</evidence>
<protein>
    <recommendedName>
        <fullName evidence="11">ATP synthase subunit a</fullName>
    </recommendedName>
</protein>
<evidence type="ECO:0000256" key="8">
    <source>
        <dbReference type="ARBA" id="ARBA00023065"/>
    </source>
</evidence>
<dbReference type="AlphaFoldDB" id="A0A343DS98"/>
<comment type="subcellular location">
    <subcellularLocation>
        <location evidence="1">Membrane</location>
        <topology evidence="1">Multi-pass membrane protein</topology>
    </subcellularLocation>
    <subcellularLocation>
        <location evidence="11">Mitochondrion inner membrane</location>
        <topology evidence="11">Multi-pass membrane protein</topology>
    </subcellularLocation>
</comment>
<keyword evidence="8" id="KW-0406">Ion transport</keyword>
<dbReference type="PANTHER" id="PTHR11410">
    <property type="entry name" value="ATP SYNTHASE SUBUNIT A"/>
    <property type="match status" value="1"/>
</dbReference>
<feature type="transmembrane region" description="Helical" evidence="12">
    <location>
        <begin position="81"/>
        <end position="105"/>
    </location>
</feature>
<evidence type="ECO:0000313" key="13">
    <source>
        <dbReference type="EMBL" id="ASB29934.1"/>
    </source>
</evidence>
<gene>
    <name evidence="13" type="primary">ATP6</name>
</gene>
<evidence type="ECO:0000256" key="9">
    <source>
        <dbReference type="ARBA" id="ARBA00023136"/>
    </source>
</evidence>
<evidence type="ECO:0000256" key="3">
    <source>
        <dbReference type="ARBA" id="ARBA00022448"/>
    </source>
</evidence>
<keyword evidence="5 12" id="KW-0812">Transmembrane</keyword>
<evidence type="ECO:0000256" key="11">
    <source>
        <dbReference type="RuleBase" id="RU004450"/>
    </source>
</evidence>
<proteinExistence type="inferred from homology"/>
<dbReference type="GO" id="GO:0005743">
    <property type="term" value="C:mitochondrial inner membrane"/>
    <property type="evidence" value="ECO:0007669"/>
    <property type="project" value="UniProtKB-SubCell"/>
</dbReference>
<dbReference type="InterPro" id="IPR035908">
    <property type="entry name" value="F0_ATP_A_sf"/>
</dbReference>
<evidence type="ECO:0000256" key="10">
    <source>
        <dbReference type="ARBA" id="ARBA00023310"/>
    </source>
</evidence>
<dbReference type="GO" id="GO:0045259">
    <property type="term" value="C:proton-transporting ATP synthase complex"/>
    <property type="evidence" value="ECO:0007669"/>
    <property type="project" value="UniProtKB-KW"/>
</dbReference>
<evidence type="ECO:0000256" key="12">
    <source>
        <dbReference type="SAM" id="Phobius"/>
    </source>
</evidence>
<dbReference type="PRINTS" id="PR00123">
    <property type="entry name" value="ATPASEA"/>
</dbReference>
<dbReference type="PANTHER" id="PTHR11410:SF0">
    <property type="entry name" value="ATP SYNTHASE SUBUNIT A"/>
    <property type="match status" value="1"/>
</dbReference>
<dbReference type="InterPro" id="IPR045083">
    <property type="entry name" value="ATP_synth_F0_asu_bact/mt"/>
</dbReference>
<evidence type="ECO:0000256" key="5">
    <source>
        <dbReference type="ARBA" id="ARBA00022692"/>
    </source>
</evidence>
<keyword evidence="9 12" id="KW-0472">Membrane</keyword>
<evidence type="ECO:0000256" key="7">
    <source>
        <dbReference type="ARBA" id="ARBA00022989"/>
    </source>
</evidence>
<keyword evidence="7 12" id="KW-1133">Transmembrane helix</keyword>
<geneLocation type="mitochondrion" evidence="13"/>
<dbReference type="CDD" id="cd00310">
    <property type="entry name" value="ATP-synt_Fo_a_6"/>
    <property type="match status" value="1"/>
</dbReference>
<evidence type="ECO:0000256" key="1">
    <source>
        <dbReference type="ARBA" id="ARBA00004141"/>
    </source>
</evidence>
<dbReference type="SUPFAM" id="SSF81336">
    <property type="entry name" value="F1F0 ATP synthase subunit A"/>
    <property type="match status" value="1"/>
</dbReference>
<organism evidence="13">
    <name type="scientific">Modiolus kurilensis</name>
    <dbReference type="NCBI Taxonomy" id="1647520"/>
    <lineage>
        <taxon>Eukaryota</taxon>
        <taxon>Metazoa</taxon>
        <taxon>Spiralia</taxon>
        <taxon>Lophotrochozoa</taxon>
        <taxon>Mollusca</taxon>
        <taxon>Bivalvia</taxon>
        <taxon>Autobranchia</taxon>
        <taxon>Pteriomorphia</taxon>
        <taxon>Mytilida</taxon>
        <taxon>Mytiloidea</taxon>
        <taxon>Mytilidae</taxon>
        <taxon>Modiolinae</taxon>
        <taxon>Modiolus</taxon>
    </lineage>
</organism>
<keyword evidence="13" id="KW-0496">Mitochondrion</keyword>
<evidence type="ECO:0000256" key="6">
    <source>
        <dbReference type="ARBA" id="ARBA00022781"/>
    </source>
</evidence>
<dbReference type="Pfam" id="PF00119">
    <property type="entry name" value="ATP-synt_A"/>
    <property type="match status" value="1"/>
</dbReference>
<dbReference type="RefSeq" id="YP_009446134.1">
    <property type="nucleotide sequence ID" value="NC_036486.1"/>
</dbReference>
<keyword evidence="4" id="KW-0138">CF(0)</keyword>
<accession>A0A343DS98</accession>
<sequence>MFSNSGTKGLFVMLDLLSSFDSFSMSSISCGPLWVSMGISLFVLVGSDKGLVSFSEIIFHKVLSIGGSLSRGMTGQFVSGFNISVISLFVFLIMVNLLGLVPFSFSVSSQVGLGPSMAFFMWLCLWLSGLRVSWRQTLCTLVPSYAPMFLIPFLLLVEVVTISSRPVTLGLRLMINLTAGHLIMGMLTNVNTNVVLQGFMVNLFCSAYGLQFLGLIASMSLLSAEMVIGGLQAFIFCTLLALYSNEHPS</sequence>
<dbReference type="CTD" id="4508"/>
<keyword evidence="3" id="KW-0813">Transport</keyword>
<dbReference type="EMBL" id="KY242717">
    <property type="protein sequence ID" value="ASB29934.1"/>
    <property type="molecule type" value="Genomic_DNA"/>
</dbReference>
<feature type="transmembrane region" description="Helical" evidence="12">
    <location>
        <begin position="226"/>
        <end position="243"/>
    </location>
</feature>
<dbReference type="InterPro" id="IPR000568">
    <property type="entry name" value="ATP_synth_F0_asu"/>
</dbReference>
<feature type="transmembrane region" description="Helical" evidence="12">
    <location>
        <begin position="142"/>
        <end position="163"/>
    </location>
</feature>
<comment type="similarity">
    <text evidence="2">Belongs to the ATPase A chain family.</text>
</comment>
<keyword evidence="6" id="KW-0375">Hydrogen ion transport</keyword>
<evidence type="ECO:0000256" key="4">
    <source>
        <dbReference type="ARBA" id="ARBA00022547"/>
    </source>
</evidence>